<dbReference type="EMBL" id="JADING010000046">
    <property type="protein sequence ID" value="MBO8414158.1"/>
    <property type="molecule type" value="Genomic_DNA"/>
</dbReference>
<evidence type="ECO:0000259" key="2">
    <source>
        <dbReference type="Pfam" id="PF04167"/>
    </source>
</evidence>
<reference evidence="3" key="2">
    <citation type="journal article" date="2021" name="PeerJ">
        <title>Extensive microbial diversity within the chicken gut microbiome revealed by metagenomics and culture.</title>
        <authorList>
            <person name="Gilroy R."/>
            <person name="Ravi A."/>
            <person name="Getino M."/>
            <person name="Pursley I."/>
            <person name="Horton D.L."/>
            <person name="Alikhan N.F."/>
            <person name="Baker D."/>
            <person name="Gharbi K."/>
            <person name="Hall N."/>
            <person name="Watson M."/>
            <person name="Adriaenssens E.M."/>
            <person name="Foster-Nyarko E."/>
            <person name="Jarju S."/>
            <person name="Secka A."/>
            <person name="Antonio M."/>
            <person name="Oren A."/>
            <person name="Chaudhuri R.R."/>
            <person name="La Ragione R."/>
            <person name="Hildebrand F."/>
            <person name="Pallen M.J."/>
        </authorList>
    </citation>
    <scope>NUCLEOTIDE SEQUENCE</scope>
    <source>
        <strain evidence="3">1748</strain>
    </source>
</reference>
<reference evidence="3" key="1">
    <citation type="submission" date="2020-10" db="EMBL/GenBank/DDBJ databases">
        <authorList>
            <person name="Gilroy R."/>
        </authorList>
    </citation>
    <scope>NUCLEOTIDE SEQUENCE</scope>
    <source>
        <strain evidence="3">1748</strain>
    </source>
</reference>
<comment type="caution">
    <text evidence="3">The sequence shown here is derived from an EMBL/GenBank/DDBJ whole genome shotgun (WGS) entry which is preliminary data.</text>
</comment>
<dbReference type="InterPro" id="IPR035930">
    <property type="entry name" value="FomD-like_sf"/>
</dbReference>
<dbReference type="SUPFAM" id="SSF159234">
    <property type="entry name" value="FomD-like"/>
    <property type="match status" value="1"/>
</dbReference>
<feature type="domain" description="DUF402" evidence="2">
    <location>
        <begin position="11"/>
        <end position="147"/>
    </location>
</feature>
<dbReference type="InterPro" id="IPR007295">
    <property type="entry name" value="DUF402"/>
</dbReference>
<keyword evidence="1" id="KW-0378">Hydrolase</keyword>
<evidence type="ECO:0000313" key="3">
    <source>
        <dbReference type="EMBL" id="MBO8414158.1"/>
    </source>
</evidence>
<dbReference type="Pfam" id="PF04167">
    <property type="entry name" value="DUF402"/>
    <property type="match status" value="1"/>
</dbReference>
<sequence length="176" mass="21193">MSYCIKSFKHDGSSHRLWLYLDFLKETDEFYYLVSKKSKIIEHDGREWRAKQPSLYILSKTRFYNVIVMFDSLNQIEYYVNIASPSIKVNNCIEYIDYDLDLKKDSQGKVREIDWNEYKKDRKIYSYSEDLCTVCERTMKEVENLLIKGAEVFDDKTNAAMYKEYLERGEKNEVYH</sequence>
<dbReference type="AlphaFoldDB" id="A0A9D9GQT9"/>
<proteinExistence type="predicted"/>
<dbReference type="PANTHER" id="PTHR39159">
    <property type="match status" value="1"/>
</dbReference>
<organism evidence="3 4">
    <name type="scientific">Candidatus Scatoplasma merdavium</name>
    <dbReference type="NCBI Taxonomy" id="2840932"/>
    <lineage>
        <taxon>Bacteria</taxon>
        <taxon>Bacillati</taxon>
        <taxon>Bacillota</taxon>
        <taxon>Bacilli</taxon>
        <taxon>Bacillales</taxon>
        <taxon>Candidatus Scatoplasma</taxon>
    </lineage>
</organism>
<dbReference type="Proteomes" id="UP000823629">
    <property type="component" value="Unassembled WGS sequence"/>
</dbReference>
<gene>
    <name evidence="3" type="ORF">IAC78_01575</name>
</gene>
<dbReference type="PANTHER" id="PTHR39159:SF1">
    <property type="entry name" value="UPF0374 PROTEIN YGAC"/>
    <property type="match status" value="1"/>
</dbReference>
<evidence type="ECO:0000256" key="1">
    <source>
        <dbReference type="ARBA" id="ARBA00022801"/>
    </source>
</evidence>
<dbReference type="GO" id="GO:0016787">
    <property type="term" value="F:hydrolase activity"/>
    <property type="evidence" value="ECO:0007669"/>
    <property type="project" value="UniProtKB-KW"/>
</dbReference>
<accession>A0A9D9GQT9</accession>
<dbReference type="Gene3D" id="2.40.380.10">
    <property type="entry name" value="FomD-like"/>
    <property type="match status" value="1"/>
</dbReference>
<evidence type="ECO:0000313" key="4">
    <source>
        <dbReference type="Proteomes" id="UP000823629"/>
    </source>
</evidence>
<name>A0A9D9GQT9_9BACL</name>
<protein>
    <submittedName>
        <fullName evidence="3">DUF402 domain-containing protein</fullName>
    </submittedName>
</protein>
<dbReference type="InterPro" id="IPR050212">
    <property type="entry name" value="Ntdp-like"/>
</dbReference>